<evidence type="ECO:0000256" key="6">
    <source>
        <dbReference type="ARBA" id="ARBA00023136"/>
    </source>
</evidence>
<evidence type="ECO:0000256" key="1">
    <source>
        <dbReference type="ARBA" id="ARBA00004141"/>
    </source>
</evidence>
<evidence type="ECO:0000256" key="7">
    <source>
        <dbReference type="SAM" id="Phobius"/>
    </source>
</evidence>
<dbReference type="PANTHER" id="PTHR36838">
    <property type="entry name" value="AUXIN EFFLUX CARRIER FAMILY PROTEIN"/>
    <property type="match status" value="1"/>
</dbReference>
<evidence type="ECO:0000256" key="2">
    <source>
        <dbReference type="ARBA" id="ARBA00022448"/>
    </source>
</evidence>
<feature type="transmembrane region" description="Helical" evidence="7">
    <location>
        <begin position="296"/>
        <end position="318"/>
    </location>
</feature>
<gene>
    <name evidence="8" type="ORF">A3843_06405</name>
</gene>
<feature type="transmembrane region" description="Helical" evidence="7">
    <location>
        <begin position="68"/>
        <end position="89"/>
    </location>
</feature>
<proteinExistence type="predicted"/>
<keyword evidence="9" id="KW-1185">Reference proteome</keyword>
<dbReference type="InterPro" id="IPR004776">
    <property type="entry name" value="Mem_transp_PIN-like"/>
</dbReference>
<keyword evidence="5 7" id="KW-1133">Transmembrane helix</keyword>
<comment type="subcellular location">
    <subcellularLocation>
        <location evidence="1">Membrane</location>
        <topology evidence="1">Multi-pass membrane protein</topology>
    </subcellularLocation>
</comment>
<feature type="transmembrane region" description="Helical" evidence="7">
    <location>
        <begin position="128"/>
        <end position="152"/>
    </location>
</feature>
<feature type="transmembrane region" description="Helical" evidence="7">
    <location>
        <begin position="96"/>
        <end position="116"/>
    </location>
</feature>
<evidence type="ECO:0000256" key="4">
    <source>
        <dbReference type="ARBA" id="ARBA00022692"/>
    </source>
</evidence>
<keyword evidence="2" id="KW-0813">Transport</keyword>
<dbReference type="AlphaFoldDB" id="A0A1U7JJN6"/>
<organism evidence="8 9">
    <name type="scientific">Pseudovibrio exalbescens</name>
    <dbReference type="NCBI Taxonomy" id="197461"/>
    <lineage>
        <taxon>Bacteria</taxon>
        <taxon>Pseudomonadati</taxon>
        <taxon>Pseudomonadota</taxon>
        <taxon>Alphaproteobacteria</taxon>
        <taxon>Hyphomicrobiales</taxon>
        <taxon>Stappiaceae</taxon>
        <taxon>Pseudovibrio</taxon>
    </lineage>
</organism>
<dbReference type="EMBL" id="LVVZ01000010">
    <property type="protein sequence ID" value="OKL44953.1"/>
    <property type="molecule type" value="Genomic_DNA"/>
</dbReference>
<keyword evidence="6 7" id="KW-0472">Membrane</keyword>
<feature type="transmembrane region" description="Helical" evidence="7">
    <location>
        <begin position="35"/>
        <end position="56"/>
    </location>
</feature>
<name>A0A1U7JJN6_9HYPH</name>
<protein>
    <submittedName>
        <fullName evidence="8">Permease</fullName>
    </submittedName>
</protein>
<keyword evidence="4 7" id="KW-0812">Transmembrane</keyword>
<evidence type="ECO:0000256" key="5">
    <source>
        <dbReference type="ARBA" id="ARBA00022989"/>
    </source>
</evidence>
<comment type="caution">
    <text evidence="8">The sequence shown here is derived from an EMBL/GenBank/DDBJ whole genome shotgun (WGS) entry which is preliminary data.</text>
</comment>
<reference evidence="8 9" key="1">
    <citation type="submission" date="2016-03" db="EMBL/GenBank/DDBJ databases">
        <title>Genome sequence of Nesiotobacter sp. nov., a moderately halophilic alphaproteobacterium isolated from the Yellow Sea, China.</title>
        <authorList>
            <person name="Zhang G."/>
            <person name="Zhang R."/>
        </authorList>
    </citation>
    <scope>NUCLEOTIDE SEQUENCE [LARGE SCALE GENOMIC DNA]</scope>
    <source>
        <strain evidence="8 9">WB1-6</strain>
    </source>
</reference>
<feature type="transmembrane region" description="Helical" evidence="7">
    <location>
        <begin position="262"/>
        <end position="284"/>
    </location>
</feature>
<dbReference type="Proteomes" id="UP000185783">
    <property type="component" value="Unassembled WGS sequence"/>
</dbReference>
<accession>A0A1U7JJN6</accession>
<dbReference type="Pfam" id="PF03547">
    <property type="entry name" value="Mem_trans"/>
    <property type="match status" value="1"/>
</dbReference>
<feature type="transmembrane region" description="Helical" evidence="7">
    <location>
        <begin position="173"/>
        <end position="190"/>
    </location>
</feature>
<dbReference type="OrthoDB" id="9810457at2"/>
<sequence>MLQQTMQLVLPIFIIIGLGYACASFKLLKDGVGPALGSFCITILVPTLIFRTLSAADLGDVSPWPLWAAYYSALFAVYMTAAILVRWAFKREARAAVVAGLTSGFGNTGLIGIPLITSIFGTQGLVPLSLLIALHLPFVTILSVTLMSRAVVIDGYEEARPIREVLVSVARSLLTNPIIIGILAGIAVNLSGLPLPGVVNTVLASLANAATPAALFAVGMGLVDYGIRGTLKIAGVLSVLKIILLPLLVFLFTTQLVSLPPLWVAVATIAAACPTGINAYLLAVQFGTGHAMSSNAITITTFSAIFTVSGWLAFLQWMGY</sequence>
<dbReference type="STRING" id="197461.A3843_06405"/>
<dbReference type="GO" id="GO:0055085">
    <property type="term" value="P:transmembrane transport"/>
    <property type="evidence" value="ECO:0007669"/>
    <property type="project" value="InterPro"/>
</dbReference>
<dbReference type="GO" id="GO:0016020">
    <property type="term" value="C:membrane"/>
    <property type="evidence" value="ECO:0007669"/>
    <property type="project" value="UniProtKB-SubCell"/>
</dbReference>
<feature type="transmembrane region" description="Helical" evidence="7">
    <location>
        <begin position="6"/>
        <end position="28"/>
    </location>
</feature>
<dbReference type="PANTHER" id="PTHR36838:SF3">
    <property type="entry name" value="TRANSPORTER AUXIN EFFLUX CARRIER EC FAMILY"/>
    <property type="match status" value="1"/>
</dbReference>
<evidence type="ECO:0000256" key="3">
    <source>
        <dbReference type="ARBA" id="ARBA00022475"/>
    </source>
</evidence>
<evidence type="ECO:0000313" key="9">
    <source>
        <dbReference type="Proteomes" id="UP000185783"/>
    </source>
</evidence>
<feature type="transmembrane region" description="Helical" evidence="7">
    <location>
        <begin position="235"/>
        <end position="256"/>
    </location>
</feature>
<feature type="transmembrane region" description="Helical" evidence="7">
    <location>
        <begin position="202"/>
        <end position="223"/>
    </location>
</feature>
<keyword evidence="3" id="KW-1003">Cell membrane</keyword>
<evidence type="ECO:0000313" key="8">
    <source>
        <dbReference type="EMBL" id="OKL44953.1"/>
    </source>
</evidence>